<evidence type="ECO:0000256" key="1">
    <source>
        <dbReference type="SAM" id="MobiDB-lite"/>
    </source>
</evidence>
<accession>A0AAV2DAP7</accession>
<gene>
    <name evidence="2" type="ORF">LTRI10_LOCUS12458</name>
</gene>
<sequence>MTRSNPIPLLPSDEDINRTLRLLARERELAEARSRSEERGQQFGPGVRGVEVEEVEGEPDIGVEMAGNQREVGAAQDRNLNDAATEEEIPRKMGYYMAHGRRTFNRRSCTLPWRPTISRSSRIY</sequence>
<feature type="compositionally biased region" description="Basic and acidic residues" evidence="1">
    <location>
        <begin position="30"/>
        <end position="40"/>
    </location>
</feature>
<keyword evidence="3" id="KW-1185">Reference proteome</keyword>
<protein>
    <submittedName>
        <fullName evidence="2">Uncharacterized protein</fullName>
    </submittedName>
</protein>
<dbReference type="EMBL" id="OZ034815">
    <property type="protein sequence ID" value="CAL1370315.1"/>
    <property type="molecule type" value="Genomic_DNA"/>
</dbReference>
<reference evidence="2 3" key="1">
    <citation type="submission" date="2024-04" db="EMBL/GenBank/DDBJ databases">
        <authorList>
            <person name="Fracassetti M."/>
        </authorList>
    </citation>
    <scope>NUCLEOTIDE SEQUENCE [LARGE SCALE GENOMIC DNA]</scope>
</reference>
<evidence type="ECO:0000313" key="3">
    <source>
        <dbReference type="Proteomes" id="UP001497516"/>
    </source>
</evidence>
<feature type="compositionally biased region" description="Acidic residues" evidence="1">
    <location>
        <begin position="52"/>
        <end position="61"/>
    </location>
</feature>
<dbReference type="AlphaFoldDB" id="A0AAV2DAP7"/>
<organism evidence="2 3">
    <name type="scientific">Linum trigynum</name>
    <dbReference type="NCBI Taxonomy" id="586398"/>
    <lineage>
        <taxon>Eukaryota</taxon>
        <taxon>Viridiplantae</taxon>
        <taxon>Streptophyta</taxon>
        <taxon>Embryophyta</taxon>
        <taxon>Tracheophyta</taxon>
        <taxon>Spermatophyta</taxon>
        <taxon>Magnoliopsida</taxon>
        <taxon>eudicotyledons</taxon>
        <taxon>Gunneridae</taxon>
        <taxon>Pentapetalae</taxon>
        <taxon>rosids</taxon>
        <taxon>fabids</taxon>
        <taxon>Malpighiales</taxon>
        <taxon>Linaceae</taxon>
        <taxon>Linum</taxon>
    </lineage>
</organism>
<evidence type="ECO:0000313" key="2">
    <source>
        <dbReference type="EMBL" id="CAL1370315.1"/>
    </source>
</evidence>
<name>A0AAV2DAP7_9ROSI</name>
<proteinExistence type="predicted"/>
<feature type="region of interest" description="Disordered" evidence="1">
    <location>
        <begin position="30"/>
        <end position="86"/>
    </location>
</feature>
<dbReference type="Proteomes" id="UP001497516">
    <property type="component" value="Chromosome 2"/>
</dbReference>